<reference evidence="1 2" key="1">
    <citation type="submission" date="2024-02" db="EMBL/GenBank/DDBJ databases">
        <authorList>
            <person name="Daric V."/>
            <person name="Darras S."/>
        </authorList>
    </citation>
    <scope>NUCLEOTIDE SEQUENCE [LARGE SCALE GENOMIC DNA]</scope>
</reference>
<sequence>MEEFDEGAEFPLLCVLPPDVVEYAHQQVGAAMPERQTAISILVELDEIEQLRVIKEKIQEASIAVLTTPTSDQLNDQEEFNF</sequence>
<organism evidence="1 2">
    <name type="scientific">Clavelina lepadiformis</name>
    <name type="common">Light-bulb sea squirt</name>
    <name type="synonym">Ascidia lepadiformis</name>
    <dbReference type="NCBI Taxonomy" id="159417"/>
    <lineage>
        <taxon>Eukaryota</taxon>
        <taxon>Metazoa</taxon>
        <taxon>Chordata</taxon>
        <taxon>Tunicata</taxon>
        <taxon>Ascidiacea</taxon>
        <taxon>Aplousobranchia</taxon>
        <taxon>Clavelinidae</taxon>
        <taxon>Clavelina</taxon>
    </lineage>
</organism>
<comment type="caution">
    <text evidence="1">The sequence shown here is derived from an EMBL/GenBank/DDBJ whole genome shotgun (WGS) entry which is preliminary data.</text>
</comment>
<dbReference type="Proteomes" id="UP001642483">
    <property type="component" value="Unassembled WGS sequence"/>
</dbReference>
<name>A0ABP0GN98_CLALP</name>
<accession>A0ABP0GN98</accession>
<keyword evidence="2" id="KW-1185">Reference proteome</keyword>
<evidence type="ECO:0000313" key="2">
    <source>
        <dbReference type="Proteomes" id="UP001642483"/>
    </source>
</evidence>
<dbReference type="EMBL" id="CAWYQH010000119">
    <property type="protein sequence ID" value="CAK8691650.1"/>
    <property type="molecule type" value="Genomic_DNA"/>
</dbReference>
<proteinExistence type="predicted"/>
<protein>
    <submittedName>
        <fullName evidence="1">Uncharacterized protein</fullName>
    </submittedName>
</protein>
<gene>
    <name evidence="1" type="ORF">CVLEPA_LOCUS24413</name>
</gene>
<evidence type="ECO:0000313" key="1">
    <source>
        <dbReference type="EMBL" id="CAK8691650.1"/>
    </source>
</evidence>